<organism evidence="3 4">
    <name type="scientific">Euphydryas editha</name>
    <name type="common">Edith's checkerspot</name>
    <dbReference type="NCBI Taxonomy" id="104508"/>
    <lineage>
        <taxon>Eukaryota</taxon>
        <taxon>Metazoa</taxon>
        <taxon>Ecdysozoa</taxon>
        <taxon>Arthropoda</taxon>
        <taxon>Hexapoda</taxon>
        <taxon>Insecta</taxon>
        <taxon>Pterygota</taxon>
        <taxon>Neoptera</taxon>
        <taxon>Endopterygota</taxon>
        <taxon>Lepidoptera</taxon>
        <taxon>Glossata</taxon>
        <taxon>Ditrysia</taxon>
        <taxon>Papilionoidea</taxon>
        <taxon>Nymphalidae</taxon>
        <taxon>Nymphalinae</taxon>
        <taxon>Euphydryas</taxon>
    </lineage>
</organism>
<evidence type="ECO:0000313" key="4">
    <source>
        <dbReference type="Proteomes" id="UP001153954"/>
    </source>
</evidence>
<keyword evidence="1" id="KW-0732">Signal</keyword>
<evidence type="ECO:0000313" key="3">
    <source>
        <dbReference type="EMBL" id="CAH2095958.1"/>
    </source>
</evidence>
<accession>A0AAU9UD49</accession>
<dbReference type="CDD" id="cd00104">
    <property type="entry name" value="KAZAL_FS"/>
    <property type="match status" value="1"/>
</dbReference>
<reference evidence="3" key="1">
    <citation type="submission" date="2022-03" db="EMBL/GenBank/DDBJ databases">
        <authorList>
            <person name="Tunstrom K."/>
        </authorList>
    </citation>
    <scope>NUCLEOTIDE SEQUENCE</scope>
</reference>
<feature type="chain" id="PRO_5043672968" description="Kazal-like domain-containing protein" evidence="1">
    <location>
        <begin position="16"/>
        <end position="382"/>
    </location>
</feature>
<dbReference type="EMBL" id="CAKOGL010000016">
    <property type="protein sequence ID" value="CAH2095958.1"/>
    <property type="molecule type" value="Genomic_DNA"/>
</dbReference>
<proteinExistence type="predicted"/>
<dbReference type="Gene3D" id="3.30.60.30">
    <property type="match status" value="1"/>
</dbReference>
<evidence type="ECO:0000256" key="1">
    <source>
        <dbReference type="SAM" id="SignalP"/>
    </source>
</evidence>
<dbReference type="SUPFAM" id="SSF100895">
    <property type="entry name" value="Kazal-type serine protease inhibitors"/>
    <property type="match status" value="1"/>
</dbReference>
<sequence length="382" mass="43982">MKFYIILLILQRNMAVDIEKTEFCETLNCEGVQDRTVCGLRTEENGIRLKLFKNECELIKYGCSVIDELAYGLINKEYCDQSFTDFNGSLDIMENNGQKLNHILFHANATGGCADYKCINMDLNEVCGIRQDGVGFRIRLFDNKCELLKYNCENIERYDETDIFICKQSDSFNQGDNFEISDKNITNLIVVNTNMLGQYDNINDTIDSFFAASHVFDLPMKEVKPFNTRRKLLKYAGPVKVFVPWIVKPKNISNDTFHRPTLSSCYHKCPTKCPDTYAPVCGVPGIVAREPSIMFQNHCFMDVAQCKMFWEGKSSTAHSSSYVETSFLFCMGDEMNAVYRFLPAIRTLQHMGRLKKKGKFRAKLRNFRYVSEFRSGRPKFMG</sequence>
<evidence type="ECO:0000259" key="2">
    <source>
        <dbReference type="Pfam" id="PF07648"/>
    </source>
</evidence>
<gene>
    <name evidence="3" type="ORF">EEDITHA_LOCUS11349</name>
</gene>
<feature type="signal peptide" evidence="1">
    <location>
        <begin position="1"/>
        <end position="15"/>
    </location>
</feature>
<name>A0AAU9UD49_EUPED</name>
<dbReference type="Proteomes" id="UP001153954">
    <property type="component" value="Unassembled WGS sequence"/>
</dbReference>
<dbReference type="Pfam" id="PF07648">
    <property type="entry name" value="Kazal_2"/>
    <property type="match status" value="1"/>
</dbReference>
<protein>
    <recommendedName>
        <fullName evidence="2">Kazal-like domain-containing protein</fullName>
    </recommendedName>
</protein>
<keyword evidence="4" id="KW-1185">Reference proteome</keyword>
<dbReference type="InterPro" id="IPR036058">
    <property type="entry name" value="Kazal_dom_sf"/>
</dbReference>
<comment type="caution">
    <text evidence="3">The sequence shown here is derived from an EMBL/GenBank/DDBJ whole genome shotgun (WGS) entry which is preliminary data.</text>
</comment>
<dbReference type="InterPro" id="IPR002350">
    <property type="entry name" value="Kazal_dom"/>
</dbReference>
<dbReference type="AlphaFoldDB" id="A0AAU9UD49"/>
<feature type="domain" description="Kazal-like" evidence="2">
    <location>
        <begin position="268"/>
        <end position="307"/>
    </location>
</feature>